<name>A0A5A4U4D6_ESCAL</name>
<evidence type="ECO:0000259" key="2">
    <source>
        <dbReference type="Pfam" id="PF00534"/>
    </source>
</evidence>
<evidence type="ECO:0000313" key="3">
    <source>
        <dbReference type="EMBL" id="BBM62857.1"/>
    </source>
</evidence>
<dbReference type="Pfam" id="PF00534">
    <property type="entry name" value="Glycos_transf_1"/>
    <property type="match status" value="1"/>
</dbReference>
<proteinExistence type="predicted"/>
<accession>A0A5A4U4D6</accession>
<dbReference type="GO" id="GO:0009103">
    <property type="term" value="P:lipopolysaccharide biosynthetic process"/>
    <property type="evidence" value="ECO:0007669"/>
    <property type="project" value="TreeGrafter"/>
</dbReference>
<dbReference type="PANTHER" id="PTHR46401:SF2">
    <property type="entry name" value="GLYCOSYLTRANSFERASE WBBK-RELATED"/>
    <property type="match status" value="1"/>
</dbReference>
<organism evidence="3">
    <name type="scientific">Escherichia albertii</name>
    <dbReference type="NCBI Taxonomy" id="208962"/>
    <lineage>
        <taxon>Bacteria</taxon>
        <taxon>Pseudomonadati</taxon>
        <taxon>Pseudomonadota</taxon>
        <taxon>Gammaproteobacteria</taxon>
        <taxon>Enterobacterales</taxon>
        <taxon>Enterobacteriaceae</taxon>
        <taxon>Escherichia</taxon>
    </lineage>
</organism>
<keyword evidence="1 3" id="KW-0808">Transferase</keyword>
<feature type="domain" description="Glycosyl transferase family 1" evidence="2">
    <location>
        <begin position="216"/>
        <end position="375"/>
    </location>
</feature>
<dbReference type="InterPro" id="IPR001296">
    <property type="entry name" value="Glyco_trans_1"/>
</dbReference>
<dbReference type="Gene3D" id="3.40.50.2000">
    <property type="entry name" value="Glycogen Phosphorylase B"/>
    <property type="match status" value="2"/>
</dbReference>
<reference evidence="3" key="1">
    <citation type="submission" date="2019-07" db="EMBL/GenBank/DDBJ databases">
        <title>Overview of O-antigen diversity of Escherichia albertii, an emerging enteropathogen; genetic structure, serology, and development of O-genotyping method.</title>
        <authorList>
            <person name="Ooka T."/>
            <person name="Seto K."/>
            <person name="Ogura Y."/>
            <person name="Iguchi A."/>
            <person name="Imura N."/>
            <person name="Honda M."/>
            <person name="Etoh Y."/>
            <person name="Ikeda T."/>
            <person name="Sugitani W."/>
            <person name="Konno T."/>
            <person name="Kawano K."/>
            <person name="Kudo Y."/>
            <person name="Murakami K."/>
            <person name="Hayashi T."/>
            <person name="Nishi J."/>
        </authorList>
    </citation>
    <scope>NUCLEOTIDE SEQUENCE</scope>
    <source>
        <strain evidence="3">Q16-2 al</strain>
    </source>
</reference>
<dbReference type="CDD" id="cd03794">
    <property type="entry name" value="GT4_WbuB-like"/>
    <property type="match status" value="1"/>
</dbReference>
<dbReference type="AlphaFoldDB" id="A0A5A4U4D6"/>
<sequence>MRIALICDDYLPDSTRVSAKMMHELACEILKEGHDPIVFCPNGGAEKKLTVLDLDGVIVYRYPNGPTKDVSKIRRALNESLLSFNAWRFLSEVIRNNKIDGVIYYSPSIFFGQFVKKITDYWCCKSYLILRDSFPQWLVDQGIIRSRGILEKYFRFFENKNYKAASYIGVMSSKNKELFEQQYPDFPNVEVLYNWTDLSHTETTIHCNILTKLSLSDKIIFFYGGNIGHAQDMANLMRLAIGMRNINNVHFLFIGQGDEVGLVQRTICEYSLDNCTYLPAVSQEKYKSILKVVHVGLFSLAKEHSVHNFPGKLLGYMANKLPILGSVNEGNDLMEIVNDAQAGYVHINGNDNDLLSSAIKLADNLTLRESLGVNGHSLLQELFSTESAVKSILHRLQ</sequence>
<protein>
    <submittedName>
        <fullName evidence="3">Predicted glycosyltransferase family 1_4</fullName>
    </submittedName>
</protein>
<dbReference type="GO" id="GO:0016757">
    <property type="term" value="F:glycosyltransferase activity"/>
    <property type="evidence" value="ECO:0007669"/>
    <property type="project" value="InterPro"/>
</dbReference>
<dbReference type="SUPFAM" id="SSF53756">
    <property type="entry name" value="UDP-Glycosyltransferase/glycogen phosphorylase"/>
    <property type="match status" value="1"/>
</dbReference>
<dbReference type="RefSeq" id="WP_149478800.1">
    <property type="nucleotide sequence ID" value="NZ_BJWV01000048.1"/>
</dbReference>
<evidence type="ECO:0000256" key="1">
    <source>
        <dbReference type="ARBA" id="ARBA00022679"/>
    </source>
</evidence>
<dbReference type="EMBL" id="LC494340">
    <property type="protein sequence ID" value="BBM62857.1"/>
    <property type="molecule type" value="Genomic_DNA"/>
</dbReference>
<dbReference type="PANTHER" id="PTHR46401">
    <property type="entry name" value="GLYCOSYLTRANSFERASE WBBK-RELATED"/>
    <property type="match status" value="1"/>
</dbReference>